<dbReference type="CDD" id="cd12131">
    <property type="entry name" value="HGbI-like"/>
    <property type="match status" value="1"/>
</dbReference>
<dbReference type="InterPro" id="IPR009050">
    <property type="entry name" value="Globin-like_sf"/>
</dbReference>
<dbReference type="EMBL" id="FQWQ01000002">
    <property type="protein sequence ID" value="SHH33038.1"/>
    <property type="molecule type" value="Genomic_DNA"/>
</dbReference>
<evidence type="ECO:0000256" key="2">
    <source>
        <dbReference type="ARBA" id="ARBA00022621"/>
    </source>
</evidence>
<keyword evidence="7" id="KW-0223">Dioxygenase</keyword>
<dbReference type="GO" id="GO:0005344">
    <property type="term" value="F:oxygen carrier activity"/>
    <property type="evidence" value="ECO:0007669"/>
    <property type="project" value="UniProtKB-KW"/>
</dbReference>
<keyword evidence="2 5" id="KW-0561">Oxygen transport</keyword>
<comment type="similarity">
    <text evidence="5">Belongs to the globin family.</text>
</comment>
<dbReference type="GO" id="GO:0046872">
    <property type="term" value="F:metal ion binding"/>
    <property type="evidence" value="ECO:0007669"/>
    <property type="project" value="UniProtKB-KW"/>
</dbReference>
<dbReference type="PANTHER" id="PTHR43396">
    <property type="entry name" value="FLAVOHEMOPROTEIN"/>
    <property type="match status" value="1"/>
</dbReference>
<proteinExistence type="inferred from homology"/>
<reference evidence="7 8" key="1">
    <citation type="submission" date="2016-11" db="EMBL/GenBank/DDBJ databases">
        <authorList>
            <person name="Jaros S."/>
            <person name="Januszkiewicz K."/>
            <person name="Wedrychowicz H."/>
        </authorList>
    </citation>
    <scope>NUCLEOTIDE SEQUENCE [LARGE SCALE GENOMIC DNA]</scope>
    <source>
        <strain evidence="7 8">DSM 24574</strain>
    </source>
</reference>
<dbReference type="SUPFAM" id="SSF46458">
    <property type="entry name" value="Globin-like"/>
    <property type="match status" value="1"/>
</dbReference>
<evidence type="ECO:0000256" key="4">
    <source>
        <dbReference type="ARBA" id="ARBA00023004"/>
    </source>
</evidence>
<feature type="domain" description="Globin" evidence="6">
    <location>
        <begin position="1"/>
        <end position="134"/>
    </location>
</feature>
<sequence length="137" mass="15686">MTERQILLVKNSWSYVVINSQEAGELFYSRLFEVAPAVRSMFKHDQKDQARKLMNMVTLVVTKLQKLDDIMNEVKLLAQRHGKYGAQPEHYKVVGECLLWTLEQGLGDKWNPELQEAWTTVYVTLSSAMIKGQLAAA</sequence>
<name>A0A1M5S426_9BACT</name>
<keyword evidence="1 5" id="KW-0349">Heme</keyword>
<evidence type="ECO:0000256" key="3">
    <source>
        <dbReference type="ARBA" id="ARBA00022723"/>
    </source>
</evidence>
<accession>A0A1M5S426</accession>
<dbReference type="GO" id="GO:0071500">
    <property type="term" value="P:cellular response to nitrosative stress"/>
    <property type="evidence" value="ECO:0007669"/>
    <property type="project" value="TreeGrafter"/>
</dbReference>
<dbReference type="GO" id="GO:0071949">
    <property type="term" value="F:FAD binding"/>
    <property type="evidence" value="ECO:0007669"/>
    <property type="project" value="TreeGrafter"/>
</dbReference>
<gene>
    <name evidence="7" type="ORF">SAMN04488109_3729</name>
</gene>
<keyword evidence="3" id="KW-0479">Metal-binding</keyword>
<evidence type="ECO:0000256" key="1">
    <source>
        <dbReference type="ARBA" id="ARBA00022617"/>
    </source>
</evidence>
<dbReference type="Pfam" id="PF00042">
    <property type="entry name" value="Globin"/>
    <property type="match status" value="1"/>
</dbReference>
<evidence type="ECO:0000313" key="8">
    <source>
        <dbReference type="Proteomes" id="UP000184212"/>
    </source>
</evidence>
<evidence type="ECO:0000256" key="5">
    <source>
        <dbReference type="RuleBase" id="RU000356"/>
    </source>
</evidence>
<dbReference type="AlphaFoldDB" id="A0A1M5S426"/>
<keyword evidence="7" id="KW-0560">Oxidoreductase</keyword>
<dbReference type="GO" id="GO:0020037">
    <property type="term" value="F:heme binding"/>
    <property type="evidence" value="ECO:0007669"/>
    <property type="project" value="InterPro"/>
</dbReference>
<dbReference type="InterPro" id="IPR000971">
    <property type="entry name" value="Globin"/>
</dbReference>
<dbReference type="Proteomes" id="UP000184212">
    <property type="component" value="Unassembled WGS sequence"/>
</dbReference>
<evidence type="ECO:0000313" key="7">
    <source>
        <dbReference type="EMBL" id="SHH33038.1"/>
    </source>
</evidence>
<dbReference type="GO" id="GO:0008941">
    <property type="term" value="F:nitric oxide dioxygenase NAD(P)H activity"/>
    <property type="evidence" value="ECO:0007669"/>
    <property type="project" value="TreeGrafter"/>
</dbReference>
<dbReference type="GO" id="GO:0019825">
    <property type="term" value="F:oxygen binding"/>
    <property type="evidence" value="ECO:0007669"/>
    <property type="project" value="InterPro"/>
</dbReference>
<dbReference type="PANTHER" id="PTHR43396:SF3">
    <property type="entry name" value="FLAVOHEMOPROTEIN"/>
    <property type="match status" value="1"/>
</dbReference>
<evidence type="ECO:0000259" key="6">
    <source>
        <dbReference type="PROSITE" id="PS01033"/>
    </source>
</evidence>
<protein>
    <submittedName>
        <fullName evidence="7">Nitric oxide dioxygenase</fullName>
    </submittedName>
</protein>
<dbReference type="PROSITE" id="PS01033">
    <property type="entry name" value="GLOBIN"/>
    <property type="match status" value="1"/>
</dbReference>
<dbReference type="Gene3D" id="1.10.490.10">
    <property type="entry name" value="Globins"/>
    <property type="match status" value="1"/>
</dbReference>
<keyword evidence="8" id="KW-1185">Reference proteome</keyword>
<dbReference type="OrthoDB" id="9801223at2"/>
<dbReference type="PRINTS" id="PR00188">
    <property type="entry name" value="PLANTGLOBIN"/>
</dbReference>
<dbReference type="InterPro" id="IPR012292">
    <property type="entry name" value="Globin/Proto"/>
</dbReference>
<dbReference type="RefSeq" id="WP_073136819.1">
    <property type="nucleotide sequence ID" value="NZ_FQWQ01000002.1"/>
</dbReference>
<dbReference type="STRING" id="947013.SAMN04488109_3729"/>
<keyword evidence="5" id="KW-0813">Transport</keyword>
<keyword evidence="4" id="KW-0408">Iron</keyword>
<dbReference type="GO" id="GO:0046210">
    <property type="term" value="P:nitric oxide catabolic process"/>
    <property type="evidence" value="ECO:0007669"/>
    <property type="project" value="TreeGrafter"/>
</dbReference>
<organism evidence="7 8">
    <name type="scientific">Chryseolinea serpens</name>
    <dbReference type="NCBI Taxonomy" id="947013"/>
    <lineage>
        <taxon>Bacteria</taxon>
        <taxon>Pseudomonadati</taxon>
        <taxon>Bacteroidota</taxon>
        <taxon>Cytophagia</taxon>
        <taxon>Cytophagales</taxon>
        <taxon>Fulvivirgaceae</taxon>
        <taxon>Chryseolinea</taxon>
    </lineage>
</organism>